<sequence length="108" mass="12192">MATSTASATARALMLQPTLMVLCMGTSFQLDYGQQLGNSEMWEKFMITVFKHVQYYVENFVLATFNALCEKVQVTNIKIAVANRCRSSRCQDPVNGSILWGKLFWLAN</sequence>
<protein>
    <recommendedName>
        <fullName evidence="4">Secreted protein</fullName>
    </recommendedName>
</protein>
<evidence type="ECO:0000313" key="2">
    <source>
        <dbReference type="EMBL" id="KAI5076490.1"/>
    </source>
</evidence>
<evidence type="ECO:0000313" key="3">
    <source>
        <dbReference type="Proteomes" id="UP000886520"/>
    </source>
</evidence>
<dbReference type="AlphaFoldDB" id="A0A9D4UZ75"/>
<reference evidence="2" key="1">
    <citation type="submission" date="2021-01" db="EMBL/GenBank/DDBJ databases">
        <title>Adiantum capillus-veneris genome.</title>
        <authorList>
            <person name="Fang Y."/>
            <person name="Liao Q."/>
        </authorList>
    </citation>
    <scope>NUCLEOTIDE SEQUENCE</scope>
    <source>
        <strain evidence="2">H3</strain>
        <tissue evidence="2">Leaf</tissue>
    </source>
</reference>
<gene>
    <name evidence="2" type="ORF">GOP47_0008555</name>
</gene>
<evidence type="ECO:0008006" key="4">
    <source>
        <dbReference type="Google" id="ProtNLM"/>
    </source>
</evidence>
<keyword evidence="3" id="KW-1185">Reference proteome</keyword>
<comment type="caution">
    <text evidence="2">The sequence shown here is derived from an EMBL/GenBank/DDBJ whole genome shotgun (WGS) entry which is preliminary data.</text>
</comment>
<keyword evidence="1" id="KW-0732">Signal</keyword>
<name>A0A9D4UZ75_ADICA</name>
<organism evidence="2 3">
    <name type="scientific">Adiantum capillus-veneris</name>
    <name type="common">Maidenhair fern</name>
    <dbReference type="NCBI Taxonomy" id="13818"/>
    <lineage>
        <taxon>Eukaryota</taxon>
        <taxon>Viridiplantae</taxon>
        <taxon>Streptophyta</taxon>
        <taxon>Embryophyta</taxon>
        <taxon>Tracheophyta</taxon>
        <taxon>Polypodiopsida</taxon>
        <taxon>Polypodiidae</taxon>
        <taxon>Polypodiales</taxon>
        <taxon>Pteridineae</taxon>
        <taxon>Pteridaceae</taxon>
        <taxon>Vittarioideae</taxon>
        <taxon>Adiantum</taxon>
    </lineage>
</organism>
<accession>A0A9D4UZ75</accession>
<dbReference type="EMBL" id="JABFUD020000008">
    <property type="protein sequence ID" value="KAI5076490.1"/>
    <property type="molecule type" value="Genomic_DNA"/>
</dbReference>
<feature type="chain" id="PRO_5038559889" description="Secreted protein" evidence="1">
    <location>
        <begin position="26"/>
        <end position="108"/>
    </location>
</feature>
<proteinExistence type="predicted"/>
<dbReference type="Proteomes" id="UP000886520">
    <property type="component" value="Chromosome 8"/>
</dbReference>
<evidence type="ECO:0000256" key="1">
    <source>
        <dbReference type="SAM" id="SignalP"/>
    </source>
</evidence>
<feature type="signal peptide" evidence="1">
    <location>
        <begin position="1"/>
        <end position="25"/>
    </location>
</feature>